<dbReference type="Proteomes" id="UP001521785">
    <property type="component" value="Unassembled WGS sequence"/>
</dbReference>
<organism evidence="2 3">
    <name type="scientific">Paraconiothyrium brasiliense</name>
    <dbReference type="NCBI Taxonomy" id="300254"/>
    <lineage>
        <taxon>Eukaryota</taxon>
        <taxon>Fungi</taxon>
        <taxon>Dikarya</taxon>
        <taxon>Ascomycota</taxon>
        <taxon>Pezizomycotina</taxon>
        <taxon>Dothideomycetes</taxon>
        <taxon>Pleosporomycetidae</taxon>
        <taxon>Pleosporales</taxon>
        <taxon>Massarineae</taxon>
        <taxon>Didymosphaeriaceae</taxon>
        <taxon>Paraconiothyrium</taxon>
    </lineage>
</organism>
<protein>
    <submittedName>
        <fullName evidence="2">Uncharacterized protein</fullName>
    </submittedName>
</protein>
<evidence type="ECO:0000256" key="1">
    <source>
        <dbReference type="SAM" id="SignalP"/>
    </source>
</evidence>
<evidence type="ECO:0000313" key="2">
    <source>
        <dbReference type="EMBL" id="KAL1597933.1"/>
    </source>
</evidence>
<keyword evidence="3" id="KW-1185">Reference proteome</keyword>
<accession>A0ABR3R0V7</accession>
<name>A0ABR3R0V7_9PLEO</name>
<gene>
    <name evidence="2" type="ORF">SLS60_008421</name>
</gene>
<reference evidence="2 3" key="1">
    <citation type="submission" date="2024-02" db="EMBL/GenBank/DDBJ databases">
        <title>De novo assembly and annotation of 12 fungi associated with fruit tree decline syndrome in Ontario, Canada.</title>
        <authorList>
            <person name="Sulman M."/>
            <person name="Ellouze W."/>
            <person name="Ilyukhin E."/>
        </authorList>
    </citation>
    <scope>NUCLEOTIDE SEQUENCE [LARGE SCALE GENOMIC DNA]</scope>
    <source>
        <strain evidence="2 3">M42-189</strain>
    </source>
</reference>
<proteinExistence type="predicted"/>
<keyword evidence="1" id="KW-0732">Signal</keyword>
<feature type="chain" id="PRO_5045595282" evidence="1">
    <location>
        <begin position="23"/>
        <end position="328"/>
    </location>
</feature>
<feature type="signal peptide" evidence="1">
    <location>
        <begin position="1"/>
        <end position="22"/>
    </location>
</feature>
<dbReference type="EMBL" id="JAKJXO020000012">
    <property type="protein sequence ID" value="KAL1597933.1"/>
    <property type="molecule type" value="Genomic_DNA"/>
</dbReference>
<comment type="caution">
    <text evidence="2">The sequence shown here is derived from an EMBL/GenBank/DDBJ whole genome shotgun (WGS) entry which is preliminary data.</text>
</comment>
<evidence type="ECO:0000313" key="3">
    <source>
        <dbReference type="Proteomes" id="UP001521785"/>
    </source>
</evidence>
<sequence length="328" mass="36310">MVSHFPILAPLVGFFLCLPILAQNQVTYWIQPMCDDDQHGQGQFRNAVTEAIWNAGQVAQSLSYQDQTLADPLKWMFGFDYSSVQPGGIYNYNLVWDTFDRIGGMVEVQNREDAIVRIYCDNDSRFKAVDGQGNEVAEPSPTDPAYANHLFLDSENDSILTGNALSCKKTANLGMAQGPPASTQGRINEAYDMYRNGVRPPSTQSPYRVTMTFCHVPALSSKQFIEDSGEGVLTQTSQPYGVDYHGPGRVNGYYQLNIQNKAQTQAPGQRGLDRLITIMNPDSYAYLAAIRRLRGKQLRTSVHPSGSILVLNRDLTLPLEGDWPGSGS</sequence>